<accession>I7MAP5</accession>
<evidence type="ECO:0000256" key="1">
    <source>
        <dbReference type="ARBA" id="ARBA00022723"/>
    </source>
</evidence>
<keyword evidence="3" id="KW-0862">Zinc</keyword>
<dbReference type="GO" id="GO:0016567">
    <property type="term" value="P:protein ubiquitination"/>
    <property type="evidence" value="ECO:0007669"/>
    <property type="project" value="TreeGrafter"/>
</dbReference>
<feature type="transmembrane region" description="Helical" evidence="6">
    <location>
        <begin position="176"/>
        <end position="194"/>
    </location>
</feature>
<protein>
    <submittedName>
        <fullName evidence="8">Zinc finger, C3HC4 type (RING finger) protein</fullName>
    </submittedName>
</protein>
<dbReference type="InterPro" id="IPR001841">
    <property type="entry name" value="Znf_RING"/>
</dbReference>
<sequence>MQENYEVQNIQNNNNNNNNQQDNQNVEINLQNIAIQIGARRNSQNNNFSNDEILIVKEICFLFFCVGVEEIAILEFVQISGVSQFIPLGLLGSYPLYKFLKSIFSKDCECQSQSVYIVDSFLECLSVLLICLYFKYYSFYFSFICIPMFISLLLKLDEVKVEGNGEQKDFIHFCKIVGFIIYAAIWVQLLQFSLKMDFFIQMQWQALLWPFWVIFALISLFIIFFLYETMKFTAISHKTHSHKKELLGFFIIFLVLSLFATSLLLTSLKALNYLQDPSKLYQDSYSLVFCFAATPLISLLILTFKGVITETIKFILFYGENSSLDNQIHQQQDGQQIQREIPGLELFEQKFVGDVIKLNINQKKNPIYLQKQSATFFSKSININKNRNESNSKQKELLKEFKCSIKKSVSVDIQKEELRKISQAARHLLGPTIPTLETDIAENKATINQIPFKFPVLSNRLKIENNLEKIEQNQFLNNQEIQLSKDFHDIFSEKNINGTHRKSESCAFRKEDIKRNIYDNSQKQEEESKNTSIQNCLVCFENQPDTVFMNCGHGGICYECALLIWKNTQECYLCRQKVEQLYQLEYNSDNKDNVMKVLSKTIQANQLC</sequence>
<evidence type="ECO:0000313" key="9">
    <source>
        <dbReference type="Proteomes" id="UP000009168"/>
    </source>
</evidence>
<dbReference type="SMART" id="SM00184">
    <property type="entry name" value="RING"/>
    <property type="match status" value="1"/>
</dbReference>
<evidence type="ECO:0000256" key="5">
    <source>
        <dbReference type="SAM" id="MobiDB-lite"/>
    </source>
</evidence>
<feature type="region of interest" description="Disordered" evidence="5">
    <location>
        <begin position="1"/>
        <end position="22"/>
    </location>
</feature>
<dbReference type="RefSeq" id="XP_001025240.2">
    <property type="nucleotide sequence ID" value="XM_001025240.2"/>
</dbReference>
<dbReference type="InterPro" id="IPR013083">
    <property type="entry name" value="Znf_RING/FYVE/PHD"/>
</dbReference>
<dbReference type="Proteomes" id="UP000009168">
    <property type="component" value="Unassembled WGS sequence"/>
</dbReference>
<dbReference type="KEGG" id="tet:TTHERM_00836670"/>
<dbReference type="Gene3D" id="3.30.40.10">
    <property type="entry name" value="Zinc/RING finger domain, C3HC4 (zinc finger)"/>
    <property type="match status" value="1"/>
</dbReference>
<keyword evidence="6" id="KW-1133">Transmembrane helix</keyword>
<dbReference type="PANTHER" id="PTHR46858">
    <property type="entry name" value="OS05G0521000 PROTEIN"/>
    <property type="match status" value="1"/>
</dbReference>
<keyword evidence="2 4" id="KW-0863">Zinc-finger</keyword>
<evidence type="ECO:0000256" key="6">
    <source>
        <dbReference type="SAM" id="Phobius"/>
    </source>
</evidence>
<evidence type="ECO:0000256" key="3">
    <source>
        <dbReference type="ARBA" id="ARBA00022833"/>
    </source>
</evidence>
<evidence type="ECO:0000256" key="2">
    <source>
        <dbReference type="ARBA" id="ARBA00022771"/>
    </source>
</evidence>
<evidence type="ECO:0000313" key="8">
    <source>
        <dbReference type="EMBL" id="EAS04995.2"/>
    </source>
</evidence>
<keyword evidence="9" id="KW-1185">Reference proteome</keyword>
<dbReference type="PANTHER" id="PTHR46858:SF5">
    <property type="entry name" value="E3 UBIQUITIN-PROTEIN LIGASE APD1-RELATED"/>
    <property type="match status" value="1"/>
</dbReference>
<feature type="transmembrane region" description="Helical" evidence="6">
    <location>
        <begin position="285"/>
        <end position="304"/>
    </location>
</feature>
<feature type="transmembrane region" description="Helical" evidence="6">
    <location>
        <begin position="206"/>
        <end position="226"/>
    </location>
</feature>
<dbReference type="OrthoDB" id="312892at2759"/>
<dbReference type="PROSITE" id="PS50089">
    <property type="entry name" value="ZF_RING_2"/>
    <property type="match status" value="1"/>
</dbReference>
<name>I7MAP5_TETTS</name>
<proteinExistence type="predicted"/>
<evidence type="ECO:0000256" key="4">
    <source>
        <dbReference type="PROSITE-ProRule" id="PRU00175"/>
    </source>
</evidence>
<keyword evidence="6" id="KW-0472">Membrane</keyword>
<dbReference type="AlphaFoldDB" id="I7MAP5"/>
<dbReference type="GO" id="GO:0008270">
    <property type="term" value="F:zinc ion binding"/>
    <property type="evidence" value="ECO:0007669"/>
    <property type="project" value="UniProtKB-KW"/>
</dbReference>
<feature type="domain" description="RING-type" evidence="7">
    <location>
        <begin position="536"/>
        <end position="575"/>
    </location>
</feature>
<evidence type="ECO:0000259" key="7">
    <source>
        <dbReference type="PROSITE" id="PS50089"/>
    </source>
</evidence>
<dbReference type="Pfam" id="PF13920">
    <property type="entry name" value="zf-C3HC4_3"/>
    <property type="match status" value="1"/>
</dbReference>
<reference evidence="9" key="1">
    <citation type="journal article" date="2006" name="PLoS Biol.">
        <title>Macronuclear genome sequence of the ciliate Tetrahymena thermophila, a model eukaryote.</title>
        <authorList>
            <person name="Eisen J.A."/>
            <person name="Coyne R.S."/>
            <person name="Wu M."/>
            <person name="Wu D."/>
            <person name="Thiagarajan M."/>
            <person name="Wortman J.R."/>
            <person name="Badger J.H."/>
            <person name="Ren Q."/>
            <person name="Amedeo P."/>
            <person name="Jones K.M."/>
            <person name="Tallon L.J."/>
            <person name="Delcher A.L."/>
            <person name="Salzberg S.L."/>
            <person name="Silva J.C."/>
            <person name="Haas B.J."/>
            <person name="Majoros W.H."/>
            <person name="Farzad M."/>
            <person name="Carlton J.M."/>
            <person name="Smith R.K. Jr."/>
            <person name="Garg J."/>
            <person name="Pearlman R.E."/>
            <person name="Karrer K.M."/>
            <person name="Sun L."/>
            <person name="Manning G."/>
            <person name="Elde N.C."/>
            <person name="Turkewitz A.P."/>
            <person name="Asai D.J."/>
            <person name="Wilkes D.E."/>
            <person name="Wang Y."/>
            <person name="Cai H."/>
            <person name="Collins K."/>
            <person name="Stewart B.A."/>
            <person name="Lee S.R."/>
            <person name="Wilamowska K."/>
            <person name="Weinberg Z."/>
            <person name="Ruzzo W.L."/>
            <person name="Wloga D."/>
            <person name="Gaertig J."/>
            <person name="Frankel J."/>
            <person name="Tsao C.-C."/>
            <person name="Gorovsky M.A."/>
            <person name="Keeling P.J."/>
            <person name="Waller R.F."/>
            <person name="Patron N.J."/>
            <person name="Cherry J.M."/>
            <person name="Stover N.A."/>
            <person name="Krieger C.J."/>
            <person name="del Toro C."/>
            <person name="Ryder H.F."/>
            <person name="Williamson S.C."/>
            <person name="Barbeau R.A."/>
            <person name="Hamilton E.P."/>
            <person name="Orias E."/>
        </authorList>
    </citation>
    <scope>NUCLEOTIDE SEQUENCE [LARGE SCALE GENOMIC DNA]</scope>
    <source>
        <strain evidence="9">SB210</strain>
    </source>
</reference>
<dbReference type="GO" id="GO:0061630">
    <property type="term" value="F:ubiquitin protein ligase activity"/>
    <property type="evidence" value="ECO:0007669"/>
    <property type="project" value="TreeGrafter"/>
</dbReference>
<dbReference type="InParanoid" id="I7MAP5"/>
<gene>
    <name evidence="8" type="ORF">TTHERM_00836670</name>
</gene>
<dbReference type="SUPFAM" id="SSF57850">
    <property type="entry name" value="RING/U-box"/>
    <property type="match status" value="1"/>
</dbReference>
<dbReference type="GeneID" id="7834378"/>
<keyword evidence="6" id="KW-0812">Transmembrane</keyword>
<feature type="transmembrane region" description="Helical" evidence="6">
    <location>
        <begin position="246"/>
        <end position="265"/>
    </location>
</feature>
<feature type="transmembrane region" description="Helical" evidence="6">
    <location>
        <begin position="136"/>
        <end position="156"/>
    </location>
</feature>
<keyword evidence="1" id="KW-0479">Metal-binding</keyword>
<organism evidence="8 9">
    <name type="scientific">Tetrahymena thermophila (strain SB210)</name>
    <dbReference type="NCBI Taxonomy" id="312017"/>
    <lineage>
        <taxon>Eukaryota</taxon>
        <taxon>Sar</taxon>
        <taxon>Alveolata</taxon>
        <taxon>Ciliophora</taxon>
        <taxon>Intramacronucleata</taxon>
        <taxon>Oligohymenophorea</taxon>
        <taxon>Hymenostomatida</taxon>
        <taxon>Tetrahymenina</taxon>
        <taxon>Tetrahymenidae</taxon>
        <taxon>Tetrahymena</taxon>
    </lineage>
</organism>
<dbReference type="EMBL" id="GG662429">
    <property type="protein sequence ID" value="EAS04995.2"/>
    <property type="molecule type" value="Genomic_DNA"/>
</dbReference>